<accession>A0AAD9AWN1</accession>
<sequence>MGFGRHGRQGWAWMGRRRTSWRRAPQLLPMLRCSTSSASHFRSLPCRATTASLAYLSSGRRLGVETMIRNRKRRNDTEIAPANSACKTNSALPSLPDIQQQYHVCKASKARRSGARREGRDCGCGVSNREVSKTHEREGRTGDRRQVWGRLPYLSAGQHCPWMPSCAPVIFPCFLACCSTHASGKERTWMENHLIRQERRELKAGSLRCIHAVIAFGVPELSCAALRCWMQCDAGTHLT</sequence>
<dbReference type="Proteomes" id="UP001243330">
    <property type="component" value="Unassembled WGS sequence"/>
</dbReference>
<reference evidence="1" key="1">
    <citation type="submission" date="2023-01" db="EMBL/GenBank/DDBJ databases">
        <title>Colletotrichum chrysophilum M932 genome sequence.</title>
        <authorList>
            <person name="Baroncelli R."/>
        </authorList>
    </citation>
    <scope>NUCLEOTIDE SEQUENCE</scope>
    <source>
        <strain evidence="1">M932</strain>
    </source>
</reference>
<gene>
    <name evidence="1" type="ORF">CCHR01_02646</name>
</gene>
<evidence type="ECO:0000313" key="1">
    <source>
        <dbReference type="EMBL" id="KAK1854720.1"/>
    </source>
</evidence>
<keyword evidence="2" id="KW-1185">Reference proteome</keyword>
<evidence type="ECO:0000313" key="2">
    <source>
        <dbReference type="Proteomes" id="UP001243330"/>
    </source>
</evidence>
<comment type="caution">
    <text evidence="1">The sequence shown here is derived from an EMBL/GenBank/DDBJ whole genome shotgun (WGS) entry which is preliminary data.</text>
</comment>
<dbReference type="EMBL" id="JAQOWY010000032">
    <property type="protein sequence ID" value="KAK1854720.1"/>
    <property type="molecule type" value="Genomic_DNA"/>
</dbReference>
<dbReference type="AlphaFoldDB" id="A0AAD9AWN1"/>
<name>A0AAD9AWN1_9PEZI</name>
<organism evidence="1 2">
    <name type="scientific">Colletotrichum chrysophilum</name>
    <dbReference type="NCBI Taxonomy" id="1836956"/>
    <lineage>
        <taxon>Eukaryota</taxon>
        <taxon>Fungi</taxon>
        <taxon>Dikarya</taxon>
        <taxon>Ascomycota</taxon>
        <taxon>Pezizomycotina</taxon>
        <taxon>Sordariomycetes</taxon>
        <taxon>Hypocreomycetidae</taxon>
        <taxon>Glomerellales</taxon>
        <taxon>Glomerellaceae</taxon>
        <taxon>Colletotrichum</taxon>
        <taxon>Colletotrichum gloeosporioides species complex</taxon>
    </lineage>
</organism>
<proteinExistence type="predicted"/>
<protein>
    <submittedName>
        <fullName evidence="1">Uncharacterized protein</fullName>
    </submittedName>
</protein>